<keyword evidence="6 7" id="KW-0131">Cell cycle</keyword>
<dbReference type="HAMAP" id="MF_00910">
    <property type="entry name" value="FtsL"/>
    <property type="match status" value="1"/>
</dbReference>
<evidence type="ECO:0000256" key="5">
    <source>
        <dbReference type="ARBA" id="ARBA00023136"/>
    </source>
</evidence>
<evidence type="ECO:0000256" key="8">
    <source>
        <dbReference type="NCBIfam" id="TIGR02209"/>
    </source>
</evidence>
<keyword evidence="2 7" id="KW-0132">Cell division</keyword>
<dbReference type="EMBL" id="MOXJ01000004">
    <property type="protein sequence ID" value="PDO11185.1"/>
    <property type="molecule type" value="Genomic_DNA"/>
</dbReference>
<feature type="transmembrane region" description="Helical" evidence="7">
    <location>
        <begin position="38"/>
        <end position="59"/>
    </location>
</feature>
<evidence type="ECO:0000313" key="10">
    <source>
        <dbReference type="EMBL" id="PDO11185.1"/>
    </source>
</evidence>
<proteinExistence type="inferred from homology"/>
<dbReference type="InterPro" id="IPR007060">
    <property type="entry name" value="FtsL/DivIC"/>
</dbReference>
<dbReference type="Proteomes" id="UP000243688">
    <property type="component" value="Unassembled WGS sequence"/>
</dbReference>
<evidence type="ECO:0000256" key="6">
    <source>
        <dbReference type="ARBA" id="ARBA00023306"/>
    </source>
</evidence>
<keyword evidence="5 7" id="KW-0472">Membrane</keyword>
<comment type="function">
    <text evidence="7">Essential cell division protein.</text>
</comment>
<dbReference type="GO" id="GO:0043093">
    <property type="term" value="P:FtsZ-dependent cytokinesis"/>
    <property type="evidence" value="ECO:0007669"/>
    <property type="project" value="UniProtKB-UniRule"/>
</dbReference>
<evidence type="ECO:0000256" key="1">
    <source>
        <dbReference type="ARBA" id="ARBA00022475"/>
    </source>
</evidence>
<gene>
    <name evidence="7" type="primary">ftsL</name>
    <name evidence="10" type="ORF">BLM47_03000</name>
</gene>
<reference evidence="10 11" key="1">
    <citation type="submission" date="2016-12" db="EMBL/GenBank/DDBJ databases">
        <title>Candidatus Reconcilibacillus cellulovorans genome.</title>
        <authorList>
            <person name="Kolinko S."/>
            <person name="Wu Y.-W."/>
            <person name="Tachea F."/>
            <person name="Denzel E."/>
            <person name="Hiras J."/>
            <person name="Baecker N."/>
            <person name="Chan L.J."/>
            <person name="Eichorst S.A."/>
            <person name="Frey D."/>
            <person name="Adams P.D."/>
            <person name="Pray T."/>
            <person name="Tanjore D."/>
            <person name="Petzold C.J."/>
            <person name="Gladden J.M."/>
            <person name="Simmons B.A."/>
            <person name="Singer S.W."/>
        </authorList>
    </citation>
    <scope>NUCLEOTIDE SEQUENCE [LARGE SCALE GENOMIC DNA]</scope>
    <source>
        <strain evidence="10">JTherm</strain>
    </source>
</reference>
<keyword evidence="9" id="KW-0175">Coiled coil</keyword>
<comment type="subcellular location">
    <subcellularLocation>
        <location evidence="7">Cell membrane</location>
        <topology evidence="7">Single-pass type II membrane protein</topology>
    </subcellularLocation>
    <text evidence="7">Localizes to the division septum where it forms a ring structure.</text>
</comment>
<keyword evidence="3 7" id="KW-0812">Transmembrane</keyword>
<evidence type="ECO:0000256" key="4">
    <source>
        <dbReference type="ARBA" id="ARBA00022989"/>
    </source>
</evidence>
<dbReference type="AlphaFoldDB" id="A0A2A6E2G3"/>
<keyword evidence="4 7" id="KW-1133">Transmembrane helix</keyword>
<evidence type="ECO:0000256" key="7">
    <source>
        <dbReference type="HAMAP-Rule" id="MF_00910"/>
    </source>
</evidence>
<name>A0A2A6E2G3_9BACL</name>
<feature type="coiled-coil region" evidence="9">
    <location>
        <begin position="61"/>
        <end position="95"/>
    </location>
</feature>
<keyword evidence="1 7" id="KW-1003">Cell membrane</keyword>
<evidence type="ECO:0000256" key="3">
    <source>
        <dbReference type="ARBA" id="ARBA00022692"/>
    </source>
</evidence>
<dbReference type="GO" id="GO:0032153">
    <property type="term" value="C:cell division site"/>
    <property type="evidence" value="ECO:0007669"/>
    <property type="project" value="UniProtKB-UniRule"/>
</dbReference>
<dbReference type="InterPro" id="IPR011922">
    <property type="entry name" value="Cell_div_FtsL"/>
</dbReference>
<sequence>MAYIRGNLALERAEPQPARAETERSSAGRSALRGRDKLLYLFAVLVGVAVALSVLYRYAQIYEMNVRLHQIESRIQRLEAENIELRRELTRLQDPARIMEKAKELGLELPADRQIAHVFGSGNAAAIER</sequence>
<accession>A0A2A6E2G3</accession>
<evidence type="ECO:0000256" key="2">
    <source>
        <dbReference type="ARBA" id="ARBA00022618"/>
    </source>
</evidence>
<evidence type="ECO:0000313" key="11">
    <source>
        <dbReference type="Proteomes" id="UP000243688"/>
    </source>
</evidence>
<protein>
    <recommendedName>
        <fullName evidence="7 8">Cell division protein FtsL</fullName>
    </recommendedName>
</protein>
<comment type="similarity">
    <text evidence="7">Belongs to the FtsL family.</text>
</comment>
<dbReference type="NCBIfam" id="TIGR02209">
    <property type="entry name" value="ftsL_broad"/>
    <property type="match status" value="1"/>
</dbReference>
<dbReference type="GO" id="GO:0005886">
    <property type="term" value="C:plasma membrane"/>
    <property type="evidence" value="ECO:0007669"/>
    <property type="project" value="UniProtKB-SubCell"/>
</dbReference>
<organism evidence="10 11">
    <name type="scientific">Candidatus Reconcilbacillus cellulovorans</name>
    <dbReference type="NCBI Taxonomy" id="1906605"/>
    <lineage>
        <taxon>Bacteria</taxon>
        <taxon>Bacillati</taxon>
        <taxon>Bacillota</taxon>
        <taxon>Bacilli</taxon>
        <taxon>Bacillales</taxon>
        <taxon>Paenibacillaceae</taxon>
        <taxon>Candidatus Reconcilbacillus</taxon>
    </lineage>
</organism>
<dbReference type="Pfam" id="PF04977">
    <property type="entry name" value="DivIC"/>
    <property type="match status" value="1"/>
</dbReference>
<comment type="caution">
    <text evidence="10">The sequence shown here is derived from an EMBL/GenBank/DDBJ whole genome shotgun (WGS) entry which is preliminary data.</text>
</comment>
<evidence type="ECO:0000256" key="9">
    <source>
        <dbReference type="SAM" id="Coils"/>
    </source>
</evidence>